<keyword evidence="3" id="KW-1185">Reference proteome</keyword>
<gene>
    <name evidence="2" type="ORF">SMAX5B_008195</name>
</gene>
<evidence type="ECO:0000256" key="1">
    <source>
        <dbReference type="SAM" id="MobiDB-lite"/>
    </source>
</evidence>
<name>A0A2U9CUS0_SCOMX</name>
<organism evidence="2 3">
    <name type="scientific">Scophthalmus maximus</name>
    <name type="common">Turbot</name>
    <name type="synonym">Psetta maxima</name>
    <dbReference type="NCBI Taxonomy" id="52904"/>
    <lineage>
        <taxon>Eukaryota</taxon>
        <taxon>Metazoa</taxon>
        <taxon>Chordata</taxon>
        <taxon>Craniata</taxon>
        <taxon>Vertebrata</taxon>
        <taxon>Euteleostomi</taxon>
        <taxon>Actinopterygii</taxon>
        <taxon>Neopterygii</taxon>
        <taxon>Teleostei</taxon>
        <taxon>Neoteleostei</taxon>
        <taxon>Acanthomorphata</taxon>
        <taxon>Carangaria</taxon>
        <taxon>Pleuronectiformes</taxon>
        <taxon>Pleuronectoidei</taxon>
        <taxon>Scophthalmidae</taxon>
        <taxon>Scophthalmus</taxon>
    </lineage>
</organism>
<feature type="region of interest" description="Disordered" evidence="1">
    <location>
        <begin position="1"/>
        <end position="68"/>
    </location>
</feature>
<accession>A0A2U9CUS0</accession>
<dbReference type="AlphaFoldDB" id="A0A2U9CUS0"/>
<protein>
    <submittedName>
        <fullName evidence="2">Uncharacterized protein</fullName>
    </submittedName>
</protein>
<sequence length="68" mass="7084">MRKGGGAAGVEALHPSATRQSARVIHGSHFASKSGHKSVRHEKAADTPCAARTVDSDVCGDVEKSEEN</sequence>
<evidence type="ECO:0000313" key="3">
    <source>
        <dbReference type="Proteomes" id="UP000246464"/>
    </source>
</evidence>
<evidence type="ECO:0000313" key="2">
    <source>
        <dbReference type="EMBL" id="AWP19730.1"/>
    </source>
</evidence>
<proteinExistence type="predicted"/>
<dbReference type="Proteomes" id="UP000246464">
    <property type="component" value="Chromosome 20"/>
</dbReference>
<reference evidence="2 3" key="1">
    <citation type="submission" date="2017-12" db="EMBL/GenBank/DDBJ databases">
        <title>Integrating genomic resources of turbot (Scophthalmus maximus) in depth evaluation of genetic and physical mapping variation across individuals.</title>
        <authorList>
            <person name="Martinez P."/>
        </authorList>
    </citation>
    <scope>NUCLEOTIDE SEQUENCE [LARGE SCALE GENOMIC DNA]</scope>
</reference>
<dbReference type="EMBL" id="CP026262">
    <property type="protein sequence ID" value="AWP19730.1"/>
    <property type="molecule type" value="Genomic_DNA"/>
</dbReference>